<dbReference type="NCBIfam" id="TIGR01856">
    <property type="entry name" value="hisJ_fam"/>
    <property type="match status" value="1"/>
</dbReference>
<dbReference type="GO" id="GO:0000105">
    <property type="term" value="P:L-histidine biosynthetic process"/>
    <property type="evidence" value="ECO:0007669"/>
    <property type="project" value="UniProtKB-UniRule"/>
</dbReference>
<dbReference type="PANTHER" id="PTHR21039">
    <property type="entry name" value="HISTIDINOL PHOSPHATASE-RELATED"/>
    <property type="match status" value="1"/>
</dbReference>
<dbReference type="SUPFAM" id="SSF89550">
    <property type="entry name" value="PHP domain-like"/>
    <property type="match status" value="1"/>
</dbReference>
<evidence type="ECO:0000256" key="4">
    <source>
        <dbReference type="ARBA" id="ARBA00022605"/>
    </source>
</evidence>
<sequence length="287" mass="33182">MNFRTNYHSHNVFCDGRSTMEDFVRFAIAKGLKKYGFSSHSPLPFHTSWNMDLDNLPYYKAEFYRLKEKYKGQIELFIGLEIDYIHGVFGARNNPLYSTDDFDYLIGAVHYLDPLPNGGFFSVDGNFFDFERNLKTIYNGDVKEVAKRYFEIIRAMIETGGFNIVGHLDKISLNGGKCDGFDIRQNWYFQTVADLLQLIKEKGYILEVNTKSYLEKGITYPDVQFFPLINELKIPIIVTSDCHYPDKITAGFEPVYTLLKESGFKELMELSPLTPEGGKWVAKPFDY</sequence>
<comment type="pathway">
    <text evidence="1 8">Amino-acid biosynthesis; L-histidine biosynthesis; L-histidine from 5-phospho-alpha-D-ribose 1-diphosphate: step 8/9.</text>
</comment>
<name>A0A653ADL9_9BACT</name>
<reference evidence="10" key="1">
    <citation type="submission" date="2018-07" db="EMBL/GenBank/DDBJ databases">
        <authorList>
            <consortium name="Genoscope - CEA"/>
            <person name="William W."/>
        </authorList>
    </citation>
    <scope>NUCLEOTIDE SEQUENCE</scope>
    <source>
        <strain evidence="10">IK1</strain>
    </source>
</reference>
<dbReference type="GO" id="GO:0004401">
    <property type="term" value="F:histidinol-phosphatase activity"/>
    <property type="evidence" value="ECO:0007669"/>
    <property type="project" value="UniProtKB-UniRule"/>
</dbReference>
<dbReference type="AlphaFoldDB" id="A0A653ADL9"/>
<evidence type="ECO:0000256" key="3">
    <source>
        <dbReference type="ARBA" id="ARBA00013085"/>
    </source>
</evidence>
<dbReference type="UniPathway" id="UPA00031">
    <property type="reaction ID" value="UER00013"/>
</dbReference>
<keyword evidence="4 8" id="KW-0028">Amino-acid biosynthesis</keyword>
<evidence type="ECO:0000256" key="1">
    <source>
        <dbReference type="ARBA" id="ARBA00004970"/>
    </source>
</evidence>
<dbReference type="PANTHER" id="PTHR21039:SF0">
    <property type="entry name" value="HISTIDINOL-PHOSPHATASE"/>
    <property type="match status" value="1"/>
</dbReference>
<dbReference type="GO" id="GO:0005737">
    <property type="term" value="C:cytoplasm"/>
    <property type="evidence" value="ECO:0007669"/>
    <property type="project" value="TreeGrafter"/>
</dbReference>
<evidence type="ECO:0000256" key="5">
    <source>
        <dbReference type="ARBA" id="ARBA00022801"/>
    </source>
</evidence>
<organism evidence="10">
    <name type="scientific">uncultured Paludibacter sp</name>
    <dbReference type="NCBI Taxonomy" id="497635"/>
    <lineage>
        <taxon>Bacteria</taxon>
        <taxon>Pseudomonadati</taxon>
        <taxon>Bacteroidota</taxon>
        <taxon>Bacteroidia</taxon>
        <taxon>Bacteroidales</taxon>
        <taxon>Paludibacteraceae</taxon>
        <taxon>Paludibacter</taxon>
        <taxon>environmental samples</taxon>
    </lineage>
</organism>
<proteinExistence type="inferred from homology"/>
<dbReference type="CDD" id="cd12110">
    <property type="entry name" value="PHP_HisPPase_Hisj_like"/>
    <property type="match status" value="1"/>
</dbReference>
<comment type="similarity">
    <text evidence="2 8">Belongs to the PHP hydrolase family. HisK subfamily.</text>
</comment>
<evidence type="ECO:0000313" key="10">
    <source>
        <dbReference type="EMBL" id="VBB46020.1"/>
    </source>
</evidence>
<dbReference type="Gene3D" id="3.20.20.140">
    <property type="entry name" value="Metal-dependent hydrolases"/>
    <property type="match status" value="1"/>
</dbReference>
<dbReference type="Pfam" id="PF02811">
    <property type="entry name" value="PHP"/>
    <property type="match status" value="1"/>
</dbReference>
<keyword evidence="6 8" id="KW-0368">Histidine biosynthesis</keyword>
<dbReference type="EC" id="3.1.3.15" evidence="3 8"/>
<evidence type="ECO:0000256" key="6">
    <source>
        <dbReference type="ARBA" id="ARBA00023102"/>
    </source>
</evidence>
<feature type="domain" description="PHP" evidence="9">
    <location>
        <begin position="7"/>
        <end position="210"/>
    </location>
</feature>
<comment type="catalytic activity">
    <reaction evidence="7 8">
        <text>L-histidinol phosphate + H2O = L-histidinol + phosphate</text>
        <dbReference type="Rhea" id="RHEA:14465"/>
        <dbReference type="ChEBI" id="CHEBI:15377"/>
        <dbReference type="ChEBI" id="CHEBI:43474"/>
        <dbReference type="ChEBI" id="CHEBI:57699"/>
        <dbReference type="ChEBI" id="CHEBI:57980"/>
        <dbReference type="EC" id="3.1.3.15"/>
    </reaction>
</comment>
<accession>A0A653ADL9</accession>
<dbReference type="InterPro" id="IPR004013">
    <property type="entry name" value="PHP_dom"/>
</dbReference>
<evidence type="ECO:0000256" key="8">
    <source>
        <dbReference type="RuleBase" id="RU366003"/>
    </source>
</evidence>
<dbReference type="InterPro" id="IPR010140">
    <property type="entry name" value="Histidinol_P_phosphatase_HisJ"/>
</dbReference>
<dbReference type="EMBL" id="UPXZ01000032">
    <property type="protein sequence ID" value="VBB46020.1"/>
    <property type="molecule type" value="Genomic_DNA"/>
</dbReference>
<gene>
    <name evidence="10" type="ORF">TRIP_D380006</name>
</gene>
<protein>
    <recommendedName>
        <fullName evidence="3 8">Histidinol-phosphatase</fullName>
        <shortName evidence="8">HolPase</shortName>
        <ecNumber evidence="3 8">3.1.3.15</ecNumber>
    </recommendedName>
</protein>
<evidence type="ECO:0000259" key="9">
    <source>
        <dbReference type="Pfam" id="PF02811"/>
    </source>
</evidence>
<keyword evidence="5 8" id="KW-0378">Hydrolase</keyword>
<evidence type="ECO:0000256" key="2">
    <source>
        <dbReference type="ARBA" id="ARBA00009152"/>
    </source>
</evidence>
<dbReference type="InterPro" id="IPR016195">
    <property type="entry name" value="Pol/histidinol_Pase-like"/>
</dbReference>
<evidence type="ECO:0000256" key="7">
    <source>
        <dbReference type="ARBA" id="ARBA00049158"/>
    </source>
</evidence>